<organism evidence="1 2">
    <name type="scientific">Gallaecimonas pentaromativorans</name>
    <dbReference type="NCBI Taxonomy" id="584787"/>
    <lineage>
        <taxon>Bacteria</taxon>
        <taxon>Pseudomonadati</taxon>
        <taxon>Pseudomonadota</taxon>
        <taxon>Gammaproteobacteria</taxon>
        <taxon>Enterobacterales</taxon>
        <taxon>Gallaecimonadaceae</taxon>
        <taxon>Gallaecimonas</taxon>
    </lineage>
</organism>
<keyword evidence="2" id="KW-1185">Reference proteome</keyword>
<evidence type="ECO:0000313" key="1">
    <source>
        <dbReference type="EMBL" id="ROQ24868.1"/>
    </source>
</evidence>
<dbReference type="PROSITE" id="PS51257">
    <property type="entry name" value="PROKAR_LIPOPROTEIN"/>
    <property type="match status" value="1"/>
</dbReference>
<dbReference type="OrthoDB" id="163809at2"/>
<comment type="caution">
    <text evidence="1">The sequence shown here is derived from an EMBL/GenBank/DDBJ whole genome shotgun (WGS) entry which is preliminary data.</text>
</comment>
<proteinExistence type="predicted"/>
<dbReference type="Proteomes" id="UP000268033">
    <property type="component" value="Unassembled WGS sequence"/>
</dbReference>
<gene>
    <name evidence="1" type="ORF">EDC28_106115</name>
</gene>
<protein>
    <recommendedName>
        <fullName evidence="3">Lipoprotein</fullName>
    </recommendedName>
</protein>
<name>A0A3N1PAT0_9GAMM</name>
<evidence type="ECO:0008006" key="3">
    <source>
        <dbReference type="Google" id="ProtNLM"/>
    </source>
</evidence>
<dbReference type="STRING" id="584787.GCA_001247655_02309"/>
<sequence>MKAHCLLAFALFLFGCSQTPPPVAKAPPPPAPAPEPKPVISGCLADTRTEVPLGRFALALGQQVAVLGEDLHVSFDDIGVDPRCTPGKSCQGQLRLTVQKGDFSPALFLIYSEDQGAVHYLGYNLSLASLEPGFDVKAPYKSRYCAYLVVGRDGWQSINAQ</sequence>
<dbReference type="AlphaFoldDB" id="A0A3N1PAT0"/>
<reference evidence="1 2" key="1">
    <citation type="submission" date="2018-11" db="EMBL/GenBank/DDBJ databases">
        <title>Genomic Encyclopedia of Type Strains, Phase IV (KMG-IV): sequencing the most valuable type-strain genomes for metagenomic binning, comparative biology and taxonomic classification.</title>
        <authorList>
            <person name="Goeker M."/>
        </authorList>
    </citation>
    <scope>NUCLEOTIDE SEQUENCE [LARGE SCALE GENOMIC DNA]</scope>
    <source>
        <strain evidence="1 2">DSM 21945</strain>
    </source>
</reference>
<dbReference type="RefSeq" id="WP_050660841.1">
    <property type="nucleotide sequence ID" value="NZ_JBLXAC010000024.1"/>
</dbReference>
<dbReference type="EMBL" id="RJUL01000006">
    <property type="protein sequence ID" value="ROQ24868.1"/>
    <property type="molecule type" value="Genomic_DNA"/>
</dbReference>
<accession>A0A3N1PAT0</accession>
<evidence type="ECO:0000313" key="2">
    <source>
        <dbReference type="Proteomes" id="UP000268033"/>
    </source>
</evidence>